<dbReference type="Proteomes" id="UP000008311">
    <property type="component" value="Unassembled WGS sequence"/>
</dbReference>
<protein>
    <submittedName>
        <fullName evidence="1">Uncharacterized protein</fullName>
    </submittedName>
</protein>
<gene>
    <name evidence="1" type="ORF">RCOM_0065540</name>
</gene>
<dbReference type="EMBL" id="EQ974278">
    <property type="protein sequence ID" value="EEF30955.1"/>
    <property type="molecule type" value="Genomic_DNA"/>
</dbReference>
<dbReference type="InParanoid" id="B9SZJ4"/>
<evidence type="ECO:0000313" key="1">
    <source>
        <dbReference type="EMBL" id="EEF30955.1"/>
    </source>
</evidence>
<dbReference type="AlphaFoldDB" id="B9SZJ4"/>
<keyword evidence="2" id="KW-1185">Reference proteome</keyword>
<name>B9SZJ4_RICCO</name>
<sequence>MAWWSLCVRKMMVRMQPMAMIKDKRKRSQRFGLGSMKNRGFWGGSPANRGEWRKLSSLFEGSPPPCTVVGWRGMEMEMEMV</sequence>
<proteinExistence type="predicted"/>
<organism evidence="1 2">
    <name type="scientific">Ricinus communis</name>
    <name type="common">Castor bean</name>
    <dbReference type="NCBI Taxonomy" id="3988"/>
    <lineage>
        <taxon>Eukaryota</taxon>
        <taxon>Viridiplantae</taxon>
        <taxon>Streptophyta</taxon>
        <taxon>Embryophyta</taxon>
        <taxon>Tracheophyta</taxon>
        <taxon>Spermatophyta</taxon>
        <taxon>Magnoliopsida</taxon>
        <taxon>eudicotyledons</taxon>
        <taxon>Gunneridae</taxon>
        <taxon>Pentapetalae</taxon>
        <taxon>rosids</taxon>
        <taxon>fabids</taxon>
        <taxon>Malpighiales</taxon>
        <taxon>Euphorbiaceae</taxon>
        <taxon>Acalyphoideae</taxon>
        <taxon>Acalypheae</taxon>
        <taxon>Ricinus</taxon>
    </lineage>
</organism>
<reference evidence="2" key="1">
    <citation type="journal article" date="2010" name="Nat. Biotechnol.">
        <title>Draft genome sequence of the oilseed species Ricinus communis.</title>
        <authorList>
            <person name="Chan A.P."/>
            <person name="Crabtree J."/>
            <person name="Zhao Q."/>
            <person name="Lorenzi H."/>
            <person name="Orvis J."/>
            <person name="Puiu D."/>
            <person name="Melake-Berhan A."/>
            <person name="Jones K.M."/>
            <person name="Redman J."/>
            <person name="Chen G."/>
            <person name="Cahoon E.B."/>
            <person name="Gedil M."/>
            <person name="Stanke M."/>
            <person name="Haas B.J."/>
            <person name="Wortman J.R."/>
            <person name="Fraser-Liggett C.M."/>
            <person name="Ravel J."/>
            <person name="Rabinowicz P.D."/>
        </authorList>
    </citation>
    <scope>NUCLEOTIDE SEQUENCE [LARGE SCALE GENOMIC DNA]</scope>
    <source>
        <strain evidence="2">cv. Hale</strain>
    </source>
</reference>
<evidence type="ECO:0000313" key="2">
    <source>
        <dbReference type="Proteomes" id="UP000008311"/>
    </source>
</evidence>
<accession>B9SZJ4</accession>